<keyword evidence="1" id="KW-0472">Membrane</keyword>
<keyword evidence="1" id="KW-1133">Transmembrane helix</keyword>
<dbReference type="AlphaFoldDB" id="S4PKY4"/>
<name>S4PKY4_9NEOP</name>
<feature type="transmembrane region" description="Helical" evidence="1">
    <location>
        <begin position="56"/>
        <end position="73"/>
    </location>
</feature>
<proteinExistence type="predicted"/>
<dbReference type="EMBL" id="GAIX01000831">
    <property type="protein sequence ID" value="JAA91729.1"/>
    <property type="molecule type" value="Transcribed_RNA"/>
</dbReference>
<organism evidence="2">
    <name type="scientific">Pararge aegeria</name>
    <name type="common">speckled wood butterfly</name>
    <dbReference type="NCBI Taxonomy" id="116150"/>
    <lineage>
        <taxon>Eukaryota</taxon>
        <taxon>Metazoa</taxon>
        <taxon>Ecdysozoa</taxon>
        <taxon>Arthropoda</taxon>
        <taxon>Hexapoda</taxon>
        <taxon>Insecta</taxon>
        <taxon>Pterygota</taxon>
        <taxon>Neoptera</taxon>
        <taxon>Endopterygota</taxon>
        <taxon>Lepidoptera</taxon>
        <taxon>Glossata</taxon>
        <taxon>Ditrysia</taxon>
        <taxon>Papilionoidea</taxon>
        <taxon>Nymphalidae</taxon>
        <taxon>Satyrinae</taxon>
        <taxon>Satyrini</taxon>
        <taxon>Parargina</taxon>
        <taxon>Pararge</taxon>
    </lineage>
</organism>
<keyword evidence="1" id="KW-0812">Transmembrane</keyword>
<protein>
    <submittedName>
        <fullName evidence="2">Uncharacterized protein</fullName>
    </submittedName>
</protein>
<feature type="non-terminal residue" evidence="2">
    <location>
        <position position="1"/>
    </location>
</feature>
<evidence type="ECO:0000313" key="2">
    <source>
        <dbReference type="EMBL" id="JAA91729.1"/>
    </source>
</evidence>
<sequence length="74" mass="8470">NFACGLPDRQIKTSCYWPAILYLCLRAKSTVTLGHLVLLSAILFMYESNKMAEFNFSAISVVFSFFLVIWRSLL</sequence>
<evidence type="ECO:0000256" key="1">
    <source>
        <dbReference type="SAM" id="Phobius"/>
    </source>
</evidence>
<accession>S4PKY4</accession>
<feature type="non-terminal residue" evidence="2">
    <location>
        <position position="74"/>
    </location>
</feature>
<reference evidence="2" key="2">
    <citation type="submission" date="2013-05" db="EMBL/GenBank/DDBJ databases">
        <authorList>
            <person name="Carter J.-M."/>
            <person name="Baker S.C."/>
            <person name="Pink R."/>
            <person name="Carter D.R.F."/>
            <person name="Collins A."/>
            <person name="Tomlin J."/>
            <person name="Gibbs M."/>
            <person name="Breuker C.J."/>
        </authorList>
    </citation>
    <scope>NUCLEOTIDE SEQUENCE</scope>
    <source>
        <tissue evidence="2">Ovary</tissue>
    </source>
</reference>
<feature type="transmembrane region" description="Helical" evidence="1">
    <location>
        <begin position="20"/>
        <end position="44"/>
    </location>
</feature>
<reference evidence="2" key="1">
    <citation type="journal article" date="2013" name="BMC Genomics">
        <title>Unscrambling butterfly oogenesis.</title>
        <authorList>
            <person name="Carter J.M."/>
            <person name="Baker S.C."/>
            <person name="Pink R."/>
            <person name="Carter D.R."/>
            <person name="Collins A."/>
            <person name="Tomlin J."/>
            <person name="Gibbs M."/>
            <person name="Breuker C.J."/>
        </authorList>
    </citation>
    <scope>NUCLEOTIDE SEQUENCE</scope>
    <source>
        <tissue evidence="2">Ovary</tissue>
    </source>
</reference>